<dbReference type="EMBL" id="NBII01000005">
    <property type="protein sequence ID" value="PAV18403.1"/>
    <property type="molecule type" value="Genomic_DNA"/>
</dbReference>
<sequence length="206" mass="22848">MVPPPPPPHPLSLPVTIPLAAVATHLLSITLEIKNLITPQSRTNSFGSAPTRPTSSNPVALSTFITPLGFRLSIPCIFLPQLLGSHSPFLPPRSSLGVKRGYRQFYFMEKELEITTFWSSDNINYLCILPASCGSTRRITIRDTYCSCIASLLYVFSSPTIRESSNFAAVDLLKHPSHSKIETKIFDEDPSFILGFTYHYELSSTD</sequence>
<proteinExistence type="predicted"/>
<gene>
    <name evidence="1" type="ORF">PNOK_0524500</name>
</gene>
<reference evidence="1 2" key="1">
    <citation type="journal article" date="2017" name="Mol. Ecol.">
        <title>Comparative and population genomic landscape of Phellinus noxius: A hypervariable fungus causing root rot in trees.</title>
        <authorList>
            <person name="Chung C.L."/>
            <person name="Lee T.J."/>
            <person name="Akiba M."/>
            <person name="Lee H.H."/>
            <person name="Kuo T.H."/>
            <person name="Liu D."/>
            <person name="Ke H.M."/>
            <person name="Yokoi T."/>
            <person name="Roa M.B."/>
            <person name="Lu M.J."/>
            <person name="Chang Y.Y."/>
            <person name="Ann P.J."/>
            <person name="Tsai J.N."/>
            <person name="Chen C.Y."/>
            <person name="Tzean S.S."/>
            <person name="Ota Y."/>
            <person name="Hattori T."/>
            <person name="Sahashi N."/>
            <person name="Liou R.F."/>
            <person name="Kikuchi T."/>
            <person name="Tsai I.J."/>
        </authorList>
    </citation>
    <scope>NUCLEOTIDE SEQUENCE [LARGE SCALE GENOMIC DNA]</scope>
    <source>
        <strain evidence="1 2">FFPRI411160</strain>
    </source>
</reference>
<organism evidence="1 2">
    <name type="scientific">Pyrrhoderma noxium</name>
    <dbReference type="NCBI Taxonomy" id="2282107"/>
    <lineage>
        <taxon>Eukaryota</taxon>
        <taxon>Fungi</taxon>
        <taxon>Dikarya</taxon>
        <taxon>Basidiomycota</taxon>
        <taxon>Agaricomycotina</taxon>
        <taxon>Agaricomycetes</taxon>
        <taxon>Hymenochaetales</taxon>
        <taxon>Hymenochaetaceae</taxon>
        <taxon>Pyrrhoderma</taxon>
    </lineage>
</organism>
<dbReference type="Proteomes" id="UP000217199">
    <property type="component" value="Unassembled WGS sequence"/>
</dbReference>
<dbReference type="InParanoid" id="A0A286UFN3"/>
<accession>A0A286UFN3</accession>
<evidence type="ECO:0000313" key="1">
    <source>
        <dbReference type="EMBL" id="PAV18403.1"/>
    </source>
</evidence>
<dbReference type="AlphaFoldDB" id="A0A286UFN3"/>
<keyword evidence="2" id="KW-1185">Reference proteome</keyword>
<protein>
    <submittedName>
        <fullName evidence="1">Uncharacterized protein</fullName>
    </submittedName>
</protein>
<evidence type="ECO:0000313" key="2">
    <source>
        <dbReference type="Proteomes" id="UP000217199"/>
    </source>
</evidence>
<comment type="caution">
    <text evidence="1">The sequence shown here is derived from an EMBL/GenBank/DDBJ whole genome shotgun (WGS) entry which is preliminary data.</text>
</comment>
<name>A0A286UFN3_9AGAM</name>